<dbReference type="Proteomes" id="UP001341840">
    <property type="component" value="Unassembled WGS sequence"/>
</dbReference>
<feature type="compositionally biased region" description="Acidic residues" evidence="1">
    <location>
        <begin position="24"/>
        <end position="36"/>
    </location>
</feature>
<gene>
    <name evidence="2" type="ORF">PIB30_053297</name>
</gene>
<evidence type="ECO:0000313" key="3">
    <source>
        <dbReference type="Proteomes" id="UP001341840"/>
    </source>
</evidence>
<evidence type="ECO:0000256" key="1">
    <source>
        <dbReference type="SAM" id="MobiDB-lite"/>
    </source>
</evidence>
<organism evidence="2 3">
    <name type="scientific">Stylosanthes scabra</name>
    <dbReference type="NCBI Taxonomy" id="79078"/>
    <lineage>
        <taxon>Eukaryota</taxon>
        <taxon>Viridiplantae</taxon>
        <taxon>Streptophyta</taxon>
        <taxon>Embryophyta</taxon>
        <taxon>Tracheophyta</taxon>
        <taxon>Spermatophyta</taxon>
        <taxon>Magnoliopsida</taxon>
        <taxon>eudicotyledons</taxon>
        <taxon>Gunneridae</taxon>
        <taxon>Pentapetalae</taxon>
        <taxon>rosids</taxon>
        <taxon>fabids</taxon>
        <taxon>Fabales</taxon>
        <taxon>Fabaceae</taxon>
        <taxon>Papilionoideae</taxon>
        <taxon>50 kb inversion clade</taxon>
        <taxon>dalbergioids sensu lato</taxon>
        <taxon>Dalbergieae</taxon>
        <taxon>Pterocarpus clade</taxon>
        <taxon>Stylosanthes</taxon>
    </lineage>
</organism>
<reference evidence="2 3" key="1">
    <citation type="journal article" date="2023" name="Plants (Basel)">
        <title>Bridging the Gap: Combining Genomics and Transcriptomics Approaches to Understand Stylosanthes scabra, an Orphan Legume from the Brazilian Caatinga.</title>
        <authorList>
            <person name="Ferreira-Neto J.R.C."/>
            <person name="da Silva M.D."/>
            <person name="Binneck E."/>
            <person name="de Melo N.F."/>
            <person name="da Silva R.H."/>
            <person name="de Melo A.L.T.M."/>
            <person name="Pandolfi V."/>
            <person name="Bustamante F.O."/>
            <person name="Brasileiro-Vidal A.C."/>
            <person name="Benko-Iseppon A.M."/>
        </authorList>
    </citation>
    <scope>NUCLEOTIDE SEQUENCE [LARGE SCALE GENOMIC DNA]</scope>
    <source>
        <tissue evidence="2">Leaves</tissue>
    </source>
</reference>
<proteinExistence type="predicted"/>
<feature type="region of interest" description="Disordered" evidence="1">
    <location>
        <begin position="1"/>
        <end position="40"/>
    </location>
</feature>
<name>A0ABU6VGX1_9FABA</name>
<accession>A0ABU6VGX1</accession>
<sequence length="146" mass="16433">MNKKRRHNSIRLDKGDVSGTVSETIEEFSSTEEEAEDKNMEADLTCSLGKELGLSARNEKKTMKFFNDEEVEGTNKEDIPVSDNKDEGRELGMCGRVLRTNNERISVGVVYGPNSLLEQEEVLKALIEVKARIEAPSLIFGDFNEY</sequence>
<dbReference type="EMBL" id="JASCZI010151429">
    <property type="protein sequence ID" value="MED6172801.1"/>
    <property type="molecule type" value="Genomic_DNA"/>
</dbReference>
<keyword evidence="3" id="KW-1185">Reference proteome</keyword>
<protein>
    <submittedName>
        <fullName evidence="2">Uncharacterized protein</fullName>
    </submittedName>
</protein>
<comment type="caution">
    <text evidence="2">The sequence shown here is derived from an EMBL/GenBank/DDBJ whole genome shotgun (WGS) entry which is preliminary data.</text>
</comment>
<evidence type="ECO:0000313" key="2">
    <source>
        <dbReference type="EMBL" id="MED6172801.1"/>
    </source>
</evidence>